<dbReference type="EMBL" id="MPRK01000165">
    <property type="protein sequence ID" value="OOZ38640.1"/>
    <property type="molecule type" value="Genomic_DNA"/>
</dbReference>
<keyword evidence="2" id="KW-1185">Reference proteome</keyword>
<dbReference type="Proteomes" id="UP000190198">
    <property type="component" value="Unassembled WGS sequence"/>
</dbReference>
<protein>
    <submittedName>
        <fullName evidence="1">Uncharacterized protein</fullName>
    </submittedName>
</protein>
<evidence type="ECO:0000313" key="2">
    <source>
        <dbReference type="Proteomes" id="UP000190198"/>
    </source>
</evidence>
<dbReference type="AlphaFoldDB" id="A0A1T2L0V3"/>
<organism evidence="1 2">
    <name type="scientific">Solemya elarraichensis gill symbiont</name>
    <dbReference type="NCBI Taxonomy" id="1918949"/>
    <lineage>
        <taxon>Bacteria</taxon>
        <taxon>Pseudomonadati</taxon>
        <taxon>Pseudomonadota</taxon>
        <taxon>Gammaproteobacteria</taxon>
        <taxon>sulfur-oxidizing symbionts</taxon>
    </lineage>
</organism>
<proteinExistence type="predicted"/>
<reference evidence="1 2" key="1">
    <citation type="submission" date="2016-11" db="EMBL/GenBank/DDBJ databases">
        <title>Mixed transmission modes and dynamic genome evolution in an obligate animal-bacterial symbiosis.</title>
        <authorList>
            <person name="Russell S.L."/>
            <person name="Corbett-Detig R.B."/>
            <person name="Cavanaugh C.M."/>
        </authorList>
    </citation>
    <scope>NUCLEOTIDE SEQUENCE [LARGE SCALE GENOMIC DNA]</scope>
    <source>
        <strain evidence="1">Sp-SM6</strain>
    </source>
</reference>
<accession>A0A1T2L0V3</accession>
<comment type="caution">
    <text evidence="1">The sequence shown here is derived from an EMBL/GenBank/DDBJ whole genome shotgun (WGS) entry which is preliminary data.</text>
</comment>
<evidence type="ECO:0000313" key="1">
    <source>
        <dbReference type="EMBL" id="OOZ38640.1"/>
    </source>
</evidence>
<name>A0A1T2L0V3_9GAMM</name>
<sequence length="67" mass="7578">MDETKCKKEAIQLSRINTSLIREATGAKRSRMIGGSRHLTILLRAISVNVERGRMIFTVFSKQCLVN</sequence>
<gene>
    <name evidence="1" type="ORF">BOW52_08215</name>
</gene>